<proteinExistence type="predicted"/>
<dbReference type="OrthoDB" id="9774675at2"/>
<evidence type="ECO:0000313" key="6">
    <source>
        <dbReference type="EMBL" id="OJS98296.1"/>
    </source>
</evidence>
<evidence type="ECO:0000256" key="3">
    <source>
        <dbReference type="ARBA" id="ARBA00022827"/>
    </source>
</evidence>
<gene>
    <name evidence="6" type="ORF">BEE62_18730</name>
</gene>
<comment type="caution">
    <text evidence="6">The sequence shown here is derived from an EMBL/GenBank/DDBJ whole genome shotgun (WGS) entry which is preliminary data.</text>
</comment>
<sequence length="552" mass="60791">MGKIVVVKKTTSKTLTPSSIRIGTRYRASRLKGPYDALVIGSGIGGLTTAACLSKAGYKVLVLEQHYTAGGYTHSYARNGYEWDVGVHYIGDMGARHTLGRRLFDYITDGKLEWAPMDENYDRFFLGDKVVNLRAGKEGLRHSLLASFPNESEAIDRYLALLGKVADGMQWYTLSKLSPALAGPLVSRGLKTVLPDCFNRTTYEVLSDLTDNQELIGAITGQWGDCGVTPKHSSFMVHALIAKHYLYGGFYPVGGASEIAKTIIPVIQAGGGDVLTYADVKEILIEKGKAVGVRMADGHDIRAPLVISNAGVINTFERLLPESVADSIGYPGNREHIKPSMPHIGLYIGLKGTPDQLGLPRTNFWIYPSADHDGNVEQFLKDPQSAPFPVVYISFPAAKDPDYQNRWPDTSTIEIVAPTTWEMFEPWQGSTWGKRGDDYEAVKARITDQLLEVMYEKLPQLRGKVDYVETSTPLSTAWFCRYEQGELYGLDHTPERFEQRWLRPKTDIPGLYLTGQDILTCGVVGAMIGGLVTTLAIRGLKGAGLAKRIFVG</sequence>
<dbReference type="Gene3D" id="3.50.50.60">
    <property type="entry name" value="FAD/NAD(P)-binding domain"/>
    <property type="match status" value="2"/>
</dbReference>
<evidence type="ECO:0000256" key="1">
    <source>
        <dbReference type="ARBA" id="ARBA00022630"/>
    </source>
</evidence>
<keyword evidence="2" id="KW-0732">Signal</keyword>
<organism evidence="6 7">
    <name type="scientific">Marinobacter nauticus</name>
    <name type="common">Marinobacter hydrocarbonoclasticus</name>
    <name type="synonym">Marinobacter aquaeolei</name>
    <dbReference type="NCBI Taxonomy" id="2743"/>
    <lineage>
        <taxon>Bacteria</taxon>
        <taxon>Pseudomonadati</taxon>
        <taxon>Pseudomonadota</taxon>
        <taxon>Gammaproteobacteria</taxon>
        <taxon>Pseudomonadales</taxon>
        <taxon>Marinobacteraceae</taxon>
        <taxon>Marinobacter</taxon>
    </lineage>
</organism>
<evidence type="ECO:0000256" key="2">
    <source>
        <dbReference type="ARBA" id="ARBA00022729"/>
    </source>
</evidence>
<reference evidence="6" key="1">
    <citation type="submission" date="2016-11" db="EMBL/GenBank/DDBJ databases">
        <title>Draft Genome Sequence of Marinobacter hydrocarbonoclasticus strain STW2, a polyaromatic aromatic hydrocarbon degrading and denitrifying bacterium from rhizosphere of Seagrass Enhalus acodoides.</title>
        <authorList>
            <person name="Ling J."/>
            <person name="Dong J."/>
        </authorList>
    </citation>
    <scope>NUCLEOTIDE SEQUENCE [LARGE SCALE GENOMIC DNA]</scope>
    <source>
        <strain evidence="6">STW2</strain>
    </source>
</reference>
<dbReference type="InterPro" id="IPR052206">
    <property type="entry name" value="Retinol_saturase"/>
</dbReference>
<keyword evidence="4" id="KW-0521">NADP</keyword>
<accession>A0A1M2USK9</accession>
<dbReference type="Pfam" id="PF13450">
    <property type="entry name" value="NAD_binding_8"/>
    <property type="match status" value="1"/>
</dbReference>
<dbReference type="PANTHER" id="PTHR46091:SF3">
    <property type="entry name" value="AMINE OXIDASE DOMAIN-CONTAINING PROTEIN"/>
    <property type="match status" value="1"/>
</dbReference>
<evidence type="ECO:0000256" key="5">
    <source>
        <dbReference type="ARBA" id="ARBA00023027"/>
    </source>
</evidence>
<dbReference type="InterPro" id="IPR036188">
    <property type="entry name" value="FAD/NAD-bd_sf"/>
</dbReference>
<protein>
    <submittedName>
        <fullName evidence="6">FAD-dependent oxidoreductase</fullName>
    </submittedName>
</protein>
<keyword evidence="1" id="KW-0285">Flavoprotein</keyword>
<evidence type="ECO:0000256" key="4">
    <source>
        <dbReference type="ARBA" id="ARBA00022857"/>
    </source>
</evidence>
<dbReference type="AlphaFoldDB" id="A0A1M2USK9"/>
<evidence type="ECO:0000313" key="7">
    <source>
        <dbReference type="Proteomes" id="UP000183986"/>
    </source>
</evidence>
<dbReference type="SUPFAM" id="SSF51905">
    <property type="entry name" value="FAD/NAD(P)-binding domain"/>
    <property type="match status" value="1"/>
</dbReference>
<dbReference type="Proteomes" id="UP000183986">
    <property type="component" value="Unassembled WGS sequence"/>
</dbReference>
<dbReference type="PANTHER" id="PTHR46091">
    <property type="entry name" value="BLR7054 PROTEIN"/>
    <property type="match status" value="1"/>
</dbReference>
<keyword evidence="7" id="KW-1185">Reference proteome</keyword>
<keyword evidence="5" id="KW-0520">NAD</keyword>
<name>A0A1M2USK9_MARNT</name>
<keyword evidence="3" id="KW-0274">FAD</keyword>
<dbReference type="EMBL" id="MPKY01000004">
    <property type="protein sequence ID" value="OJS98296.1"/>
    <property type="molecule type" value="Genomic_DNA"/>
</dbReference>